<organism evidence="2 3">
    <name type="scientific">Alkaliphilus serpentinus</name>
    <dbReference type="NCBI Taxonomy" id="1482731"/>
    <lineage>
        <taxon>Bacteria</taxon>
        <taxon>Bacillati</taxon>
        <taxon>Bacillota</taxon>
        <taxon>Clostridia</taxon>
        <taxon>Peptostreptococcales</taxon>
        <taxon>Natronincolaceae</taxon>
        <taxon>Alkaliphilus</taxon>
    </lineage>
</organism>
<evidence type="ECO:0000259" key="1">
    <source>
        <dbReference type="Pfam" id="PF00881"/>
    </source>
</evidence>
<dbReference type="InterPro" id="IPR050627">
    <property type="entry name" value="Nitroreductase/BluB"/>
</dbReference>
<dbReference type="Proteomes" id="UP000465601">
    <property type="component" value="Unassembled WGS sequence"/>
</dbReference>
<dbReference type="PANTHER" id="PTHR23026:SF123">
    <property type="entry name" value="NAD(P)H NITROREDUCTASE RV3131-RELATED"/>
    <property type="match status" value="1"/>
</dbReference>
<dbReference type="Pfam" id="PF00881">
    <property type="entry name" value="Nitroreductase"/>
    <property type="match status" value="1"/>
</dbReference>
<dbReference type="EMBL" id="WBZB01000040">
    <property type="protein sequence ID" value="KAB3527689.1"/>
    <property type="molecule type" value="Genomic_DNA"/>
</dbReference>
<dbReference type="InterPro" id="IPR000415">
    <property type="entry name" value="Nitroreductase-like"/>
</dbReference>
<dbReference type="InterPro" id="IPR029479">
    <property type="entry name" value="Nitroreductase"/>
</dbReference>
<sequence length="210" mass="23734">MKELDFIYKRKSVRKFTDEKVHREELMEIIKAATHAPSGKNQQNWHFVILNNKEKIQEIAKLVEDKTHQLVKTADDEIAKDLMKFLRYHTLFKDAPTLILIFAGPYKLSAYNALISAGKVEEADRLLETSTAIQNVAAAMENLQLAAAALGYGTCWMTGPNFAAKEIEGFLNFSKDGYHLAAMTPLGRPLDQEIISPQRKDINEVITIID</sequence>
<evidence type="ECO:0000313" key="2">
    <source>
        <dbReference type="EMBL" id="KAB3527689.1"/>
    </source>
</evidence>
<accession>A0A833HMI5</accession>
<keyword evidence="3" id="KW-1185">Reference proteome</keyword>
<dbReference type="SUPFAM" id="SSF55469">
    <property type="entry name" value="FMN-dependent nitroreductase-like"/>
    <property type="match status" value="1"/>
</dbReference>
<gene>
    <name evidence="2" type="ORF">F8153_11960</name>
</gene>
<proteinExistence type="predicted"/>
<evidence type="ECO:0000313" key="3">
    <source>
        <dbReference type="Proteomes" id="UP000465601"/>
    </source>
</evidence>
<dbReference type="PANTHER" id="PTHR23026">
    <property type="entry name" value="NADPH NITROREDUCTASE"/>
    <property type="match status" value="1"/>
</dbReference>
<name>A0A833HMI5_9FIRM</name>
<dbReference type="GO" id="GO:0016491">
    <property type="term" value="F:oxidoreductase activity"/>
    <property type="evidence" value="ECO:0007669"/>
    <property type="project" value="InterPro"/>
</dbReference>
<protein>
    <submittedName>
        <fullName evidence="2">Nitroreductase family protein</fullName>
    </submittedName>
</protein>
<dbReference type="AlphaFoldDB" id="A0A833HMI5"/>
<dbReference type="RefSeq" id="WP_151866583.1">
    <property type="nucleotide sequence ID" value="NZ_WBZB01000040.1"/>
</dbReference>
<dbReference type="OrthoDB" id="9812105at2"/>
<reference evidence="2 3" key="1">
    <citation type="submission" date="2019-10" db="EMBL/GenBank/DDBJ databases">
        <title>Alkaliphilus serpentinus sp. nov. and Alkaliphilus pronyensis sp. nov., two novel anaerobic alkaliphilic species isolated from the serpentinized-hosted hydrothermal field of the Prony Bay (New Caledonia).</title>
        <authorList>
            <person name="Postec A."/>
        </authorList>
    </citation>
    <scope>NUCLEOTIDE SEQUENCE [LARGE SCALE GENOMIC DNA]</scope>
    <source>
        <strain evidence="2 3">LacT</strain>
    </source>
</reference>
<feature type="domain" description="Nitroreductase" evidence="1">
    <location>
        <begin position="7"/>
        <end position="188"/>
    </location>
</feature>
<dbReference type="Gene3D" id="3.40.109.10">
    <property type="entry name" value="NADH Oxidase"/>
    <property type="match status" value="1"/>
</dbReference>
<comment type="caution">
    <text evidence="2">The sequence shown here is derived from an EMBL/GenBank/DDBJ whole genome shotgun (WGS) entry which is preliminary data.</text>
</comment>